<feature type="transmembrane region" description="Helical" evidence="1">
    <location>
        <begin position="965"/>
        <end position="985"/>
    </location>
</feature>
<feature type="transmembrane region" description="Helical" evidence="1">
    <location>
        <begin position="939"/>
        <end position="958"/>
    </location>
</feature>
<feature type="transmembrane region" description="Helical" evidence="1">
    <location>
        <begin position="1081"/>
        <end position="1108"/>
    </location>
</feature>
<dbReference type="SUPFAM" id="SSF82714">
    <property type="entry name" value="Multidrug efflux transporter AcrB TolC docking domain, DN and DC subdomains"/>
    <property type="match status" value="1"/>
</dbReference>
<dbReference type="Gene3D" id="1.20.1640.10">
    <property type="entry name" value="Multidrug efflux transporter AcrB transmembrane domain"/>
    <property type="match status" value="2"/>
</dbReference>
<feature type="transmembrane region" description="Helical" evidence="1">
    <location>
        <begin position="346"/>
        <end position="367"/>
    </location>
</feature>
<feature type="transmembrane region" description="Helical" evidence="1">
    <location>
        <begin position="1005"/>
        <end position="1029"/>
    </location>
</feature>
<keyword evidence="1" id="KW-0472">Membrane</keyword>
<dbReference type="SUPFAM" id="SSF82693">
    <property type="entry name" value="Multidrug efflux transporter AcrB pore domain, PN1, PN2, PC1 and PC2 subdomains"/>
    <property type="match status" value="2"/>
</dbReference>
<comment type="caution">
    <text evidence="2">The sequence shown here is derived from an EMBL/GenBank/DDBJ whole genome shotgun (WGS) entry which is preliminary data.</text>
</comment>
<accession>A0A918TJH5</accession>
<name>A0A918TJH5_9BACT</name>
<dbReference type="Gene3D" id="3.30.2090.10">
    <property type="entry name" value="Multidrug efflux transporter AcrB TolC docking domain, DN and DC subdomains"/>
    <property type="match status" value="2"/>
</dbReference>
<feature type="transmembrane region" description="Helical" evidence="1">
    <location>
        <begin position="445"/>
        <end position="465"/>
    </location>
</feature>
<proteinExistence type="predicted"/>
<evidence type="ECO:0000256" key="1">
    <source>
        <dbReference type="SAM" id="Phobius"/>
    </source>
</evidence>
<sequence>MNSLISAALRQPISVTVAVFLAVFSGILAIALVPVRMTPEVSSVVVSVTTNWESASAEEIESDIIEEQEKVLGEVTGLTSMISTSAAGQGSIRLEFETGTDIEKANAEVLQKLDEVPGYPDGVLQPVVEPIDIESVDWIAWAGISSSDPAFPAETLYDLMERRIKPRLERIEGISQVGMRGAVQSELHIRVDPEALAQRGITYSQLRSAIQSANANFSGGRIVDGKRDLRLRSTGRFEDLDSIKETVILRTPEGQVTVADIATVEMAYKEPTSWVRARGQRMPFFNFQLQRGANLLETMGLLKAEFDLLNEPGGLLEQEARELGLNGTLEIVQTYDSTTYVEDAIALVKSNILVGGILATITLLFFLRSIRTVGIIAIAIPVSIVSSLVVLVLLGRSINIISLAGLAFAIGMVVDNAIVVIENIYRHLEMGKKVRQAALEGTQEVAGAVLASTMTTLIVFAPILMIQETAGQLFRDIALAIMAAVGLSLIVSLTVIPTAAARFLREKSNNEEKSAFDKAFDNPFFKILGLPFAPLMWLFNHMPNMVANIIGKINANWLTRVFVVVGFTALTLFGTVKLLPPRDYLPTGNRELVLSLLFPPPTYNLEQLSDIGTRIEDKVRPYWEATPDKFQIESVRRGEFSDGVDNRTEVPVFPPDPVRPPTVLPPKIEHYFLVSFEGRMFQVVRSGDKKRAVDSKYLLQEAISGIPDTRGFAFQAPLFRIAGTTGSAIKIDIQGNDLESISSTAGTFLGALVGKFGPYSIQSSPPNFALPVEEVRIVPDDERLRENGLTRTDLGLATQAAGEGILLFRDYEQNGELKDIKLINQGTFSERPFESLLDTPVATATGAVTDLRSLSAIKRVQGPDQIRHVDRLRAVTLEVTPPAGLALETAIAQVDELVQELKKSGQVAPGVTVEIAGSAGPLAEITTALVGDGTFFKTLTSSVVLALFVIYLLLVILFQSWSYPLVILLSVPLATFGGFLGLFLVHKWSLSDPYMPVQQLDVLTMLGFIILAGIVVNNAILIVHQTLNFMKEDPNMIPDEAIRESVRSRVRPILMATLTSVGGMLPLVVLPGSGSELYRGLGAVVVGGLAVSTIFTMFLVPAVLSIVLNLTKKVTSHTANA</sequence>
<organism evidence="2 3">
    <name type="scientific">Roseibacillus persicicus</name>
    <dbReference type="NCBI Taxonomy" id="454148"/>
    <lineage>
        <taxon>Bacteria</taxon>
        <taxon>Pseudomonadati</taxon>
        <taxon>Verrucomicrobiota</taxon>
        <taxon>Verrucomicrobiia</taxon>
        <taxon>Verrucomicrobiales</taxon>
        <taxon>Verrucomicrobiaceae</taxon>
        <taxon>Roseibacillus</taxon>
    </lineage>
</organism>
<protein>
    <submittedName>
        <fullName evidence="2">Multidrug ABC transporter</fullName>
    </submittedName>
</protein>
<reference evidence="2" key="2">
    <citation type="submission" date="2020-09" db="EMBL/GenBank/DDBJ databases">
        <authorList>
            <person name="Sun Q."/>
            <person name="Kim S."/>
        </authorList>
    </citation>
    <scope>NUCLEOTIDE SEQUENCE</scope>
    <source>
        <strain evidence="2">KCTC 12988</strain>
    </source>
</reference>
<evidence type="ECO:0000313" key="3">
    <source>
        <dbReference type="Proteomes" id="UP000644507"/>
    </source>
</evidence>
<feature type="transmembrane region" description="Helical" evidence="1">
    <location>
        <begin position="561"/>
        <end position="580"/>
    </location>
</feature>
<reference evidence="2" key="1">
    <citation type="journal article" date="2014" name="Int. J. Syst. Evol. Microbiol.">
        <title>Complete genome sequence of Corynebacterium casei LMG S-19264T (=DSM 44701T), isolated from a smear-ripened cheese.</title>
        <authorList>
            <consortium name="US DOE Joint Genome Institute (JGI-PGF)"/>
            <person name="Walter F."/>
            <person name="Albersmeier A."/>
            <person name="Kalinowski J."/>
            <person name="Ruckert C."/>
        </authorList>
    </citation>
    <scope>NUCLEOTIDE SEQUENCE</scope>
    <source>
        <strain evidence="2">KCTC 12988</strain>
    </source>
</reference>
<dbReference type="InterPro" id="IPR027463">
    <property type="entry name" value="AcrB_DN_DC_subdom"/>
</dbReference>
<dbReference type="AlphaFoldDB" id="A0A918TJH5"/>
<feature type="transmembrane region" description="Helical" evidence="1">
    <location>
        <begin position="12"/>
        <end position="33"/>
    </location>
</feature>
<gene>
    <name evidence="2" type="ORF">GCM10007100_13450</name>
</gene>
<evidence type="ECO:0000313" key="2">
    <source>
        <dbReference type="EMBL" id="GHC48822.1"/>
    </source>
</evidence>
<dbReference type="PANTHER" id="PTHR32063:SF0">
    <property type="entry name" value="SWARMING MOTILITY PROTEIN SWRC"/>
    <property type="match status" value="1"/>
</dbReference>
<feature type="transmembrane region" description="Helical" evidence="1">
    <location>
        <begin position="477"/>
        <end position="504"/>
    </location>
</feature>
<dbReference type="PRINTS" id="PR00702">
    <property type="entry name" value="ACRIFLAVINRP"/>
</dbReference>
<dbReference type="GO" id="GO:0042910">
    <property type="term" value="F:xenobiotic transmembrane transporter activity"/>
    <property type="evidence" value="ECO:0007669"/>
    <property type="project" value="TreeGrafter"/>
</dbReference>
<dbReference type="SUPFAM" id="SSF82866">
    <property type="entry name" value="Multidrug efflux transporter AcrB transmembrane domain"/>
    <property type="match status" value="2"/>
</dbReference>
<dbReference type="Gene3D" id="3.30.70.1430">
    <property type="entry name" value="Multidrug efflux transporter AcrB pore domain"/>
    <property type="match status" value="2"/>
</dbReference>
<keyword evidence="1" id="KW-0812">Transmembrane</keyword>
<dbReference type="Gene3D" id="3.30.70.1440">
    <property type="entry name" value="Multidrug efflux transporter AcrB pore domain"/>
    <property type="match status" value="1"/>
</dbReference>
<dbReference type="Gene3D" id="3.30.70.1320">
    <property type="entry name" value="Multidrug efflux transporter AcrB pore domain like"/>
    <property type="match status" value="1"/>
</dbReference>
<dbReference type="Pfam" id="PF00873">
    <property type="entry name" value="ACR_tran"/>
    <property type="match status" value="2"/>
</dbReference>
<feature type="transmembrane region" description="Helical" evidence="1">
    <location>
        <begin position="1050"/>
        <end position="1069"/>
    </location>
</feature>
<dbReference type="Proteomes" id="UP000644507">
    <property type="component" value="Unassembled WGS sequence"/>
</dbReference>
<keyword evidence="3" id="KW-1185">Reference proteome</keyword>
<dbReference type="InterPro" id="IPR001036">
    <property type="entry name" value="Acrflvin-R"/>
</dbReference>
<dbReference type="EMBL" id="BMXI01000004">
    <property type="protein sequence ID" value="GHC48822.1"/>
    <property type="molecule type" value="Genomic_DNA"/>
</dbReference>
<dbReference type="PANTHER" id="PTHR32063">
    <property type="match status" value="1"/>
</dbReference>
<keyword evidence="1" id="KW-1133">Transmembrane helix</keyword>
<feature type="transmembrane region" description="Helical" evidence="1">
    <location>
        <begin position="373"/>
        <end position="394"/>
    </location>
</feature>
<feature type="transmembrane region" description="Helical" evidence="1">
    <location>
        <begin position="401"/>
        <end position="425"/>
    </location>
</feature>
<dbReference type="GO" id="GO:0005886">
    <property type="term" value="C:plasma membrane"/>
    <property type="evidence" value="ECO:0007669"/>
    <property type="project" value="TreeGrafter"/>
</dbReference>
<dbReference type="RefSeq" id="WP_189568657.1">
    <property type="nucleotide sequence ID" value="NZ_BMXI01000004.1"/>
</dbReference>